<reference evidence="1 2" key="1">
    <citation type="submission" date="2017-01" db="EMBL/GenBank/DDBJ databases">
        <title>A new Hymenobacter.</title>
        <authorList>
            <person name="Liang Y."/>
            <person name="Feng F."/>
        </authorList>
    </citation>
    <scope>NUCLEOTIDE SEQUENCE [LARGE SCALE GENOMIC DNA]</scope>
    <source>
        <strain evidence="1">MIMBbqt21</strain>
    </source>
</reference>
<gene>
    <name evidence="1" type="ORF">BXP70_21895</name>
</gene>
<proteinExistence type="predicted"/>
<accession>A0A243W8B5</accession>
<dbReference type="Proteomes" id="UP000194873">
    <property type="component" value="Unassembled WGS sequence"/>
</dbReference>
<keyword evidence="2" id="KW-1185">Reference proteome</keyword>
<evidence type="ECO:0000313" key="2">
    <source>
        <dbReference type="Proteomes" id="UP000194873"/>
    </source>
</evidence>
<protein>
    <submittedName>
        <fullName evidence="1">Uncharacterized protein</fullName>
    </submittedName>
</protein>
<comment type="caution">
    <text evidence="1">The sequence shown here is derived from an EMBL/GenBank/DDBJ whole genome shotgun (WGS) entry which is preliminary data.</text>
</comment>
<evidence type="ECO:0000313" key="1">
    <source>
        <dbReference type="EMBL" id="OUJ71412.1"/>
    </source>
</evidence>
<sequence>MVRFHGAVNPPHYQHLMDQGLALYNQHASADAPASWIVDVRQLDTLPNTVRHWTATDWQPRAYAAGLRHLRFVEPEHSTRQLAMQLHTATQEAAIEERCQLTQHETLSAAIQQAQQATAVYTAADYQ</sequence>
<dbReference type="EMBL" id="MTSE01000016">
    <property type="protein sequence ID" value="OUJ71412.1"/>
    <property type="molecule type" value="Genomic_DNA"/>
</dbReference>
<name>A0A243W8B5_9BACT</name>
<organism evidence="1 2">
    <name type="scientific">Hymenobacter crusticola</name>
    <dbReference type="NCBI Taxonomy" id="1770526"/>
    <lineage>
        <taxon>Bacteria</taxon>
        <taxon>Pseudomonadati</taxon>
        <taxon>Bacteroidota</taxon>
        <taxon>Cytophagia</taxon>
        <taxon>Cytophagales</taxon>
        <taxon>Hymenobacteraceae</taxon>
        <taxon>Hymenobacter</taxon>
    </lineage>
</organism>
<dbReference type="AlphaFoldDB" id="A0A243W8B5"/>